<protein>
    <recommendedName>
        <fullName evidence="7">Sepiapterin reductase</fullName>
    </recommendedName>
</protein>
<dbReference type="GO" id="GO:0004757">
    <property type="term" value="F:sepiapterin reductase (NADP+) activity"/>
    <property type="evidence" value="ECO:0007669"/>
    <property type="project" value="TreeGrafter"/>
</dbReference>
<dbReference type="AlphaFoldDB" id="G4ZJ01"/>
<keyword evidence="2" id="KW-0963">Cytoplasm</keyword>
<dbReference type="STRING" id="1094619.G4ZJ01"/>
<dbReference type="PRINTS" id="PR00081">
    <property type="entry name" value="GDHRDH"/>
</dbReference>
<dbReference type="Proteomes" id="UP000002640">
    <property type="component" value="Unassembled WGS sequence"/>
</dbReference>
<evidence type="ECO:0000313" key="6">
    <source>
        <dbReference type="Proteomes" id="UP000002640"/>
    </source>
</evidence>
<dbReference type="SMR" id="G4ZJ01"/>
<dbReference type="Gene3D" id="3.40.50.720">
    <property type="entry name" value="NAD(P)-binding Rossmann-like Domain"/>
    <property type="match status" value="1"/>
</dbReference>
<dbReference type="OMA" id="GFAQECP"/>
<reference evidence="5 6" key="1">
    <citation type="journal article" date="2006" name="Science">
        <title>Phytophthora genome sequences uncover evolutionary origins and mechanisms of pathogenesis.</title>
        <authorList>
            <person name="Tyler B.M."/>
            <person name="Tripathy S."/>
            <person name="Zhang X."/>
            <person name="Dehal P."/>
            <person name="Jiang R.H."/>
            <person name="Aerts A."/>
            <person name="Arredondo F.D."/>
            <person name="Baxter L."/>
            <person name="Bensasson D."/>
            <person name="Beynon J.L."/>
            <person name="Chapman J."/>
            <person name="Damasceno C.M."/>
            <person name="Dorrance A.E."/>
            <person name="Dou D."/>
            <person name="Dickerman A.W."/>
            <person name="Dubchak I.L."/>
            <person name="Garbelotto M."/>
            <person name="Gijzen M."/>
            <person name="Gordon S.G."/>
            <person name="Govers F."/>
            <person name="Grunwald N.J."/>
            <person name="Huang W."/>
            <person name="Ivors K.L."/>
            <person name="Jones R.W."/>
            <person name="Kamoun S."/>
            <person name="Krampis K."/>
            <person name="Lamour K.H."/>
            <person name="Lee M.K."/>
            <person name="McDonald W.H."/>
            <person name="Medina M."/>
            <person name="Meijer H.J."/>
            <person name="Nordberg E.K."/>
            <person name="Maclean D.J."/>
            <person name="Ospina-Giraldo M.D."/>
            <person name="Morris P.F."/>
            <person name="Phuntumart V."/>
            <person name="Putnam N.H."/>
            <person name="Rash S."/>
            <person name="Rose J.K."/>
            <person name="Sakihama Y."/>
            <person name="Salamov A.A."/>
            <person name="Savidor A."/>
            <person name="Scheuring C.F."/>
            <person name="Smith B.M."/>
            <person name="Sobral B.W."/>
            <person name="Terry A."/>
            <person name="Torto-Alalibo T.A."/>
            <person name="Win J."/>
            <person name="Xu Z."/>
            <person name="Zhang H."/>
            <person name="Grigoriev I.V."/>
            <person name="Rokhsar D.S."/>
            <person name="Boore J.L."/>
        </authorList>
    </citation>
    <scope>NUCLEOTIDE SEQUENCE [LARGE SCALE GENOMIC DNA]</scope>
    <source>
        <strain evidence="5 6">P6497</strain>
    </source>
</reference>
<dbReference type="InterPro" id="IPR051721">
    <property type="entry name" value="Biopterin_syn/organic_redct"/>
</dbReference>
<evidence type="ECO:0000256" key="1">
    <source>
        <dbReference type="ARBA" id="ARBA00004496"/>
    </source>
</evidence>
<comment type="subcellular location">
    <subcellularLocation>
        <location evidence="1">Cytoplasm</location>
    </subcellularLocation>
</comment>
<accession>G4ZJ01</accession>
<dbReference type="PANTHER" id="PTHR44085:SF2">
    <property type="entry name" value="SEPIAPTERIN REDUCTASE"/>
    <property type="match status" value="1"/>
</dbReference>
<evidence type="ECO:0000313" key="5">
    <source>
        <dbReference type="EMBL" id="EGZ18806.1"/>
    </source>
</evidence>
<dbReference type="SUPFAM" id="SSF51735">
    <property type="entry name" value="NAD(P)-binding Rossmann-fold domains"/>
    <property type="match status" value="1"/>
</dbReference>
<dbReference type="InterPro" id="IPR002347">
    <property type="entry name" value="SDR_fam"/>
</dbReference>
<evidence type="ECO:0000256" key="4">
    <source>
        <dbReference type="ARBA" id="ARBA00023002"/>
    </source>
</evidence>
<dbReference type="EMBL" id="JH159154">
    <property type="protein sequence ID" value="EGZ18806.1"/>
    <property type="molecule type" value="Genomic_DNA"/>
</dbReference>
<gene>
    <name evidence="5" type="ORF">PHYSODRAFT_498838</name>
</gene>
<dbReference type="Pfam" id="PF00106">
    <property type="entry name" value="adh_short"/>
    <property type="match status" value="2"/>
</dbReference>
<dbReference type="RefSeq" id="XP_009527864.1">
    <property type="nucleotide sequence ID" value="XM_009529569.1"/>
</dbReference>
<dbReference type="GO" id="GO:0006729">
    <property type="term" value="P:tetrahydrobiopterin biosynthetic process"/>
    <property type="evidence" value="ECO:0007669"/>
    <property type="project" value="TreeGrafter"/>
</dbReference>
<dbReference type="InParanoid" id="G4ZJ01"/>
<dbReference type="KEGG" id="psoj:PHYSODRAFT_498838"/>
<dbReference type="GeneID" id="20657614"/>
<proteinExistence type="predicted"/>
<sequence>MRCAVVVTGASRGFGRCLALNFARELATSDLDLARRSVPSSGRLRVFTRPVDLSDSADYTTKVDALLIQLTSGAERHDRVFLVHNAGALGGLGFAQECPSPSVMARHFELNVTSVMWLNKRFLDVFGREVTTSSINAIRSELTVSQADVLTPRLVIMNVSSRSAIAPYPTLSQYCTAKAAREMHFRVLALEQSGCHCNGNCNKEEVAVLSYSPGAMDTDMQKTMRESPLMAPQLAKWFNDMKEQGTLVPTEKSSRRGVVAAIRGAFESGKYVTFDELSFIDEP</sequence>
<dbReference type="GO" id="GO:0005737">
    <property type="term" value="C:cytoplasm"/>
    <property type="evidence" value="ECO:0007669"/>
    <property type="project" value="UniProtKB-SubCell"/>
</dbReference>
<dbReference type="PANTHER" id="PTHR44085">
    <property type="entry name" value="SEPIAPTERIN REDUCTASE"/>
    <property type="match status" value="1"/>
</dbReference>
<evidence type="ECO:0000256" key="2">
    <source>
        <dbReference type="ARBA" id="ARBA00022490"/>
    </source>
</evidence>
<organism evidence="5 6">
    <name type="scientific">Phytophthora sojae (strain P6497)</name>
    <name type="common">Soybean stem and root rot agent</name>
    <name type="synonym">Phytophthora megasperma f. sp. glycines</name>
    <dbReference type="NCBI Taxonomy" id="1094619"/>
    <lineage>
        <taxon>Eukaryota</taxon>
        <taxon>Sar</taxon>
        <taxon>Stramenopiles</taxon>
        <taxon>Oomycota</taxon>
        <taxon>Peronosporomycetes</taxon>
        <taxon>Peronosporales</taxon>
        <taxon>Peronosporaceae</taxon>
        <taxon>Phytophthora</taxon>
    </lineage>
</organism>
<keyword evidence="4" id="KW-0560">Oxidoreductase</keyword>
<evidence type="ECO:0000256" key="3">
    <source>
        <dbReference type="ARBA" id="ARBA00022857"/>
    </source>
</evidence>
<dbReference type="InterPro" id="IPR036291">
    <property type="entry name" value="NAD(P)-bd_dom_sf"/>
</dbReference>
<keyword evidence="3" id="KW-0521">NADP</keyword>
<evidence type="ECO:0008006" key="7">
    <source>
        <dbReference type="Google" id="ProtNLM"/>
    </source>
</evidence>
<keyword evidence="6" id="KW-1185">Reference proteome</keyword>
<name>G4ZJ01_PHYSP</name>